<accession>A0A9N9V3J0</accession>
<evidence type="ECO:0000313" key="1">
    <source>
        <dbReference type="EMBL" id="CAH0014997.1"/>
    </source>
</evidence>
<comment type="caution">
    <text evidence="1">The sequence shown here is derived from an EMBL/GenBank/DDBJ whole genome shotgun (WGS) entry which is preliminary data.</text>
</comment>
<name>A0A9N9V3J0_9HYPO</name>
<organism evidence="1 2">
    <name type="scientific">Clonostachys rhizophaga</name>
    <dbReference type="NCBI Taxonomy" id="160324"/>
    <lineage>
        <taxon>Eukaryota</taxon>
        <taxon>Fungi</taxon>
        <taxon>Dikarya</taxon>
        <taxon>Ascomycota</taxon>
        <taxon>Pezizomycotina</taxon>
        <taxon>Sordariomycetes</taxon>
        <taxon>Hypocreomycetidae</taxon>
        <taxon>Hypocreales</taxon>
        <taxon>Bionectriaceae</taxon>
        <taxon>Clonostachys</taxon>
    </lineage>
</organism>
<dbReference type="EMBL" id="CABFNQ020000444">
    <property type="protein sequence ID" value="CAH0014997.1"/>
    <property type="molecule type" value="Genomic_DNA"/>
</dbReference>
<evidence type="ECO:0000313" key="2">
    <source>
        <dbReference type="Proteomes" id="UP000696573"/>
    </source>
</evidence>
<dbReference type="Proteomes" id="UP000696573">
    <property type="component" value="Unassembled WGS sequence"/>
</dbReference>
<dbReference type="AlphaFoldDB" id="A0A9N9V3J0"/>
<reference evidence="1" key="1">
    <citation type="submission" date="2021-10" db="EMBL/GenBank/DDBJ databases">
        <authorList>
            <person name="Piombo E."/>
        </authorList>
    </citation>
    <scope>NUCLEOTIDE SEQUENCE</scope>
</reference>
<dbReference type="OrthoDB" id="5135746at2759"/>
<sequence>MGAIAPGRVLQKRPPVSANTAMMGDASKRAAVGAFAQHGVADNLMPGNDVLCDEAAHQIMTGLRVEEQAHRGQGPIVIT</sequence>
<gene>
    <name evidence="1" type="ORF">CRHIZ90672A_00000837</name>
</gene>
<proteinExistence type="predicted"/>
<keyword evidence="2" id="KW-1185">Reference proteome</keyword>
<protein>
    <submittedName>
        <fullName evidence="1">Uncharacterized protein</fullName>
    </submittedName>
</protein>